<organism evidence="1 2">
    <name type="scientific">Polyporus arcularius HHB13444</name>
    <dbReference type="NCBI Taxonomy" id="1314778"/>
    <lineage>
        <taxon>Eukaryota</taxon>
        <taxon>Fungi</taxon>
        <taxon>Dikarya</taxon>
        <taxon>Basidiomycota</taxon>
        <taxon>Agaricomycotina</taxon>
        <taxon>Agaricomycetes</taxon>
        <taxon>Polyporales</taxon>
        <taxon>Polyporaceae</taxon>
        <taxon>Polyporus</taxon>
    </lineage>
</organism>
<sequence length="313" mass="35656">MTDTQQHVASATGHTPTEAWDYYVPPRWLVEHPELKARDITPCTVLKPGYVYRTDRRNKGIPQYAIKMITLPGSEEADIYDSLTRRGRISSTHTLPGIVLRTENLPPVVVLPLITDLMDMYDDPTQELPNMLRHFAQMIAGVANLHRLHIAHLDICYGNMLLAQPQDLEFHAALEFDKVYIIDFGGARQLQLGPGHQPAIDLPGSQIRKPIPSMKRFDPYAWDMYCVGMTFDMLAHYVSTNRHQPTPWILQRYITWVIGEERGCESVCRCRPSARRALLVLTLIRGIVHVSGFFERLTKSIVGFARRSRAVSL</sequence>
<evidence type="ECO:0000313" key="2">
    <source>
        <dbReference type="Proteomes" id="UP000308197"/>
    </source>
</evidence>
<proteinExistence type="predicted"/>
<dbReference type="Gene3D" id="1.10.510.10">
    <property type="entry name" value="Transferase(Phosphotransferase) domain 1"/>
    <property type="match status" value="1"/>
</dbReference>
<dbReference type="AlphaFoldDB" id="A0A5C3PQL8"/>
<dbReference type="Proteomes" id="UP000308197">
    <property type="component" value="Unassembled WGS sequence"/>
</dbReference>
<name>A0A5C3PQL8_9APHY</name>
<keyword evidence="2" id="KW-1185">Reference proteome</keyword>
<reference evidence="1 2" key="1">
    <citation type="journal article" date="2019" name="Nat. Ecol. Evol.">
        <title>Megaphylogeny resolves global patterns of mushroom evolution.</title>
        <authorList>
            <person name="Varga T."/>
            <person name="Krizsan K."/>
            <person name="Foldi C."/>
            <person name="Dima B."/>
            <person name="Sanchez-Garcia M."/>
            <person name="Sanchez-Ramirez S."/>
            <person name="Szollosi G.J."/>
            <person name="Szarkandi J.G."/>
            <person name="Papp V."/>
            <person name="Albert L."/>
            <person name="Andreopoulos W."/>
            <person name="Angelini C."/>
            <person name="Antonin V."/>
            <person name="Barry K.W."/>
            <person name="Bougher N.L."/>
            <person name="Buchanan P."/>
            <person name="Buyck B."/>
            <person name="Bense V."/>
            <person name="Catcheside P."/>
            <person name="Chovatia M."/>
            <person name="Cooper J."/>
            <person name="Damon W."/>
            <person name="Desjardin D."/>
            <person name="Finy P."/>
            <person name="Geml J."/>
            <person name="Haridas S."/>
            <person name="Hughes K."/>
            <person name="Justo A."/>
            <person name="Karasinski D."/>
            <person name="Kautmanova I."/>
            <person name="Kiss B."/>
            <person name="Kocsube S."/>
            <person name="Kotiranta H."/>
            <person name="LaButti K.M."/>
            <person name="Lechner B.E."/>
            <person name="Liimatainen K."/>
            <person name="Lipzen A."/>
            <person name="Lukacs Z."/>
            <person name="Mihaltcheva S."/>
            <person name="Morgado L.N."/>
            <person name="Niskanen T."/>
            <person name="Noordeloos M.E."/>
            <person name="Ohm R.A."/>
            <person name="Ortiz-Santana B."/>
            <person name="Ovrebo C."/>
            <person name="Racz N."/>
            <person name="Riley R."/>
            <person name="Savchenko A."/>
            <person name="Shiryaev A."/>
            <person name="Soop K."/>
            <person name="Spirin V."/>
            <person name="Szebenyi C."/>
            <person name="Tomsovsky M."/>
            <person name="Tulloss R.E."/>
            <person name="Uehling J."/>
            <person name="Grigoriev I.V."/>
            <person name="Vagvolgyi C."/>
            <person name="Papp T."/>
            <person name="Martin F.M."/>
            <person name="Miettinen O."/>
            <person name="Hibbett D.S."/>
            <person name="Nagy L.G."/>
        </authorList>
    </citation>
    <scope>NUCLEOTIDE SEQUENCE [LARGE SCALE GENOMIC DNA]</scope>
    <source>
        <strain evidence="1 2">HHB13444</strain>
    </source>
</reference>
<gene>
    <name evidence="1" type="ORF">K466DRAFT_520895</name>
</gene>
<protein>
    <recommendedName>
        <fullName evidence="3">Protein kinase domain-containing protein</fullName>
    </recommendedName>
</protein>
<dbReference type="SUPFAM" id="SSF56112">
    <property type="entry name" value="Protein kinase-like (PK-like)"/>
    <property type="match status" value="1"/>
</dbReference>
<dbReference type="InterPro" id="IPR011009">
    <property type="entry name" value="Kinase-like_dom_sf"/>
</dbReference>
<accession>A0A5C3PQL8</accession>
<evidence type="ECO:0008006" key="3">
    <source>
        <dbReference type="Google" id="ProtNLM"/>
    </source>
</evidence>
<evidence type="ECO:0000313" key="1">
    <source>
        <dbReference type="EMBL" id="TFK88393.1"/>
    </source>
</evidence>
<dbReference type="EMBL" id="ML211114">
    <property type="protein sequence ID" value="TFK88393.1"/>
    <property type="molecule type" value="Genomic_DNA"/>
</dbReference>
<dbReference type="InParanoid" id="A0A5C3PQL8"/>